<dbReference type="GO" id="GO:0005778">
    <property type="term" value="C:peroxisomal membrane"/>
    <property type="evidence" value="ECO:0007669"/>
    <property type="project" value="TreeGrafter"/>
</dbReference>
<dbReference type="InterPro" id="IPR019531">
    <property type="entry name" value="Pmp4"/>
</dbReference>
<evidence type="ECO:0000313" key="2">
    <source>
        <dbReference type="WBParaSite" id="PSAMB.scaffold392size70469.g5359.t1"/>
    </source>
</evidence>
<dbReference type="PANTHER" id="PTHR15460">
    <property type="entry name" value="PEROXISOMAL MEMBRANE PROTEIN 4"/>
    <property type="match status" value="1"/>
</dbReference>
<dbReference type="Pfam" id="PF02466">
    <property type="entry name" value="Tim17"/>
    <property type="match status" value="1"/>
</dbReference>
<proteinExistence type="predicted"/>
<protein>
    <submittedName>
        <fullName evidence="2">Peroxisomal membrane protein 4</fullName>
    </submittedName>
</protein>
<dbReference type="PANTHER" id="PTHR15460:SF3">
    <property type="entry name" value="PEROXISOMAL MEMBRANE PROTEIN 4"/>
    <property type="match status" value="1"/>
</dbReference>
<organism evidence="1 2">
    <name type="scientific">Plectus sambesii</name>
    <dbReference type="NCBI Taxonomy" id="2011161"/>
    <lineage>
        <taxon>Eukaryota</taxon>
        <taxon>Metazoa</taxon>
        <taxon>Ecdysozoa</taxon>
        <taxon>Nematoda</taxon>
        <taxon>Chromadorea</taxon>
        <taxon>Plectida</taxon>
        <taxon>Plectina</taxon>
        <taxon>Plectoidea</taxon>
        <taxon>Plectidae</taxon>
        <taxon>Plectus</taxon>
    </lineage>
</organism>
<name>A0A914WG01_9BILA</name>
<evidence type="ECO:0000313" key="1">
    <source>
        <dbReference type="Proteomes" id="UP000887566"/>
    </source>
</evidence>
<dbReference type="AlphaFoldDB" id="A0A914WG01"/>
<dbReference type="PIRSF" id="PIRSF013674">
    <property type="entry name" value="PXMP4"/>
    <property type="match status" value="1"/>
</dbReference>
<reference evidence="2" key="1">
    <citation type="submission" date="2022-11" db="UniProtKB">
        <authorList>
            <consortium name="WormBaseParasite"/>
        </authorList>
    </citation>
    <scope>IDENTIFICATION</scope>
</reference>
<accession>A0A914WG01</accession>
<keyword evidence="1" id="KW-1185">Reference proteome</keyword>
<dbReference type="Proteomes" id="UP000887566">
    <property type="component" value="Unplaced"/>
</dbReference>
<sequence length="204" mass="23235">MESLENLHMIVNYLISSKKYHFLLAAIKGLRNGAVYGVRIRAPHALVMVFLFGSGTVWKKLLTILKLTRTHAVNLAKFVFSYKLIHGGLGAIEGRKKEWHSFVAAFIMGYFVFGKNNGVNMQINLYLLSRIMVGLARLAVQKGVLPEPQGAVFPWFAAVVWGVVLWLFEHHQSVLQGSLQASMTYLYHDSNRWNTLRNFLWVNK</sequence>
<dbReference type="WBParaSite" id="PSAMB.scaffold392size70469.g5359.t1">
    <property type="protein sequence ID" value="PSAMB.scaffold392size70469.g5359.t1"/>
    <property type="gene ID" value="PSAMB.scaffold392size70469.g5359"/>
</dbReference>